<protein>
    <submittedName>
        <fullName evidence="1">Uncharacterized protein</fullName>
    </submittedName>
</protein>
<accession>A0ABW3CRJ8</accession>
<dbReference type="EMBL" id="JBHTIR010004342">
    <property type="protein sequence ID" value="MFD0857048.1"/>
    <property type="molecule type" value="Genomic_DNA"/>
</dbReference>
<comment type="caution">
    <text evidence="1">The sequence shown here is derived from an EMBL/GenBank/DDBJ whole genome shotgun (WGS) entry which is preliminary data.</text>
</comment>
<reference evidence="2" key="1">
    <citation type="journal article" date="2019" name="Int. J. Syst. Evol. Microbiol.">
        <title>The Global Catalogue of Microorganisms (GCM) 10K type strain sequencing project: providing services to taxonomists for standard genome sequencing and annotation.</title>
        <authorList>
            <consortium name="The Broad Institute Genomics Platform"/>
            <consortium name="The Broad Institute Genome Sequencing Center for Infectious Disease"/>
            <person name="Wu L."/>
            <person name="Ma J."/>
        </authorList>
    </citation>
    <scope>NUCLEOTIDE SEQUENCE [LARGE SCALE GENOMIC DNA]</scope>
    <source>
        <strain evidence="2">JCM 31696</strain>
    </source>
</reference>
<gene>
    <name evidence="1" type="ORF">ACFQ07_32865</name>
</gene>
<keyword evidence="2" id="KW-1185">Reference proteome</keyword>
<sequence length="127" mass="14132">MNLAERGVPHGSRGHNVVHDYTRVFRCGSCSGGVVEHHSHDCWETGDHSSWDMYWWWRIGPADMEAVMQVAAMCPASLDSGCGCAVHEALGGQRTPPRPARSVETPYDKVTLPQARVEMQDGVPRWM</sequence>
<evidence type="ECO:0000313" key="2">
    <source>
        <dbReference type="Proteomes" id="UP001597083"/>
    </source>
</evidence>
<evidence type="ECO:0000313" key="1">
    <source>
        <dbReference type="EMBL" id="MFD0857048.1"/>
    </source>
</evidence>
<proteinExistence type="predicted"/>
<dbReference type="Proteomes" id="UP001597083">
    <property type="component" value="Unassembled WGS sequence"/>
</dbReference>
<name>A0ABW3CRJ8_9ACTN</name>
<organism evidence="1 2">
    <name type="scientific">Actinomadura adrarensis</name>
    <dbReference type="NCBI Taxonomy" id="1819600"/>
    <lineage>
        <taxon>Bacteria</taxon>
        <taxon>Bacillati</taxon>
        <taxon>Actinomycetota</taxon>
        <taxon>Actinomycetes</taxon>
        <taxon>Streptosporangiales</taxon>
        <taxon>Thermomonosporaceae</taxon>
        <taxon>Actinomadura</taxon>
    </lineage>
</organism>